<evidence type="ECO:0000256" key="4">
    <source>
        <dbReference type="ARBA" id="ARBA00022723"/>
    </source>
</evidence>
<dbReference type="PANTHER" id="PTHR12001:SF69">
    <property type="entry name" value="ALL TRANS-POLYPRENYL-DIPHOSPHATE SYNTHASE PDSS1"/>
    <property type="match status" value="1"/>
</dbReference>
<comment type="similarity">
    <text evidence="2 7">Belongs to the FPP/GGPP synthase family.</text>
</comment>
<dbReference type="GO" id="GO:0004659">
    <property type="term" value="F:prenyltransferase activity"/>
    <property type="evidence" value="ECO:0007669"/>
    <property type="project" value="InterPro"/>
</dbReference>
<dbReference type="InterPro" id="IPR033749">
    <property type="entry name" value="Polyprenyl_synt_CS"/>
</dbReference>
<dbReference type="PROSITE" id="PS00444">
    <property type="entry name" value="POLYPRENYL_SYNTHASE_2"/>
    <property type="match status" value="1"/>
</dbReference>
<evidence type="ECO:0000256" key="6">
    <source>
        <dbReference type="ARBA" id="ARBA00023229"/>
    </source>
</evidence>
<keyword evidence="8" id="KW-0472">Membrane</keyword>
<evidence type="ECO:0000256" key="7">
    <source>
        <dbReference type="RuleBase" id="RU004466"/>
    </source>
</evidence>
<accession>A0A4Y7KG34</accession>
<dbReference type="InterPro" id="IPR008949">
    <property type="entry name" value="Isoprenoid_synthase_dom_sf"/>
</dbReference>
<keyword evidence="8" id="KW-0812">Transmembrane</keyword>
<dbReference type="GO" id="GO:1990234">
    <property type="term" value="C:transferase complex"/>
    <property type="evidence" value="ECO:0007669"/>
    <property type="project" value="TreeGrafter"/>
</dbReference>
<sequence>MVRGKKKVVGIYTYALVSLISAPLDFLYHVYKMGIEKFKSSLFSYIFYYYFVFFNSSRVLPNSLHIRYYLQGTFWVAKELICVGFVHSMAPDFIKKTDPWLSLHGVLQEQLDPYSLVADDLLVVASRLKSTFAAEVPMLASAAGDFFKMGAERKKFRPTVILLMASALNMSTLAPDGMLETSYNELYDRQLSIAVITEMIHAASLLHSDVLDDTETRRGIGSLNCFMENKMAVLAGDVLLSRALVALTSLGNNEVVALISRSVQHQVTGETMQMTAASEQRCSSLYDSFFGCCMEYYMEKTYNKTAALISNSCQAVSIITGQTAEVSMLAYDYGRNLGVAFQLIDDVLDFTGTSASLGKGSLSAIRHGIIAAPILFAIEEFPQLCKIVDRGFQNPADVDLASEILGKSNGIQRAIELASEHANLAAAAIKSLPKTDNADVRRSRQALVDLTRLVITRKR</sequence>
<keyword evidence="3 7" id="KW-0808">Transferase</keyword>
<dbReference type="EMBL" id="CM010721">
    <property type="protein sequence ID" value="RZC71806.1"/>
    <property type="molecule type" value="Genomic_DNA"/>
</dbReference>
<dbReference type="SUPFAM" id="SSF48576">
    <property type="entry name" value="Terpenoid synthases"/>
    <property type="match status" value="1"/>
</dbReference>
<gene>
    <name evidence="9" type="ORF">C5167_034985</name>
</gene>
<protein>
    <submittedName>
        <fullName evidence="9">Uncharacterized protein</fullName>
    </submittedName>
</protein>
<dbReference type="AlphaFoldDB" id="A0A4Y7KG34"/>
<dbReference type="Pfam" id="PF00348">
    <property type="entry name" value="polyprenyl_synt"/>
    <property type="match status" value="1"/>
</dbReference>
<name>A0A4Y7KG34_PAPSO</name>
<dbReference type="GO" id="GO:0046872">
    <property type="term" value="F:metal ion binding"/>
    <property type="evidence" value="ECO:0007669"/>
    <property type="project" value="UniProtKB-KW"/>
</dbReference>
<evidence type="ECO:0000256" key="3">
    <source>
        <dbReference type="ARBA" id="ARBA00022679"/>
    </source>
</evidence>
<keyword evidence="4" id="KW-0479">Metal-binding</keyword>
<evidence type="ECO:0000256" key="8">
    <source>
        <dbReference type="SAM" id="Phobius"/>
    </source>
</evidence>
<comment type="cofactor">
    <cofactor evidence="1">
        <name>Mg(2+)</name>
        <dbReference type="ChEBI" id="CHEBI:18420"/>
    </cofactor>
</comment>
<organism evidence="9 10">
    <name type="scientific">Papaver somniferum</name>
    <name type="common">Opium poppy</name>
    <dbReference type="NCBI Taxonomy" id="3469"/>
    <lineage>
        <taxon>Eukaryota</taxon>
        <taxon>Viridiplantae</taxon>
        <taxon>Streptophyta</taxon>
        <taxon>Embryophyta</taxon>
        <taxon>Tracheophyta</taxon>
        <taxon>Spermatophyta</taxon>
        <taxon>Magnoliopsida</taxon>
        <taxon>Ranunculales</taxon>
        <taxon>Papaveraceae</taxon>
        <taxon>Papaveroideae</taxon>
        <taxon>Papaver</taxon>
    </lineage>
</organism>
<feature type="transmembrane region" description="Helical" evidence="8">
    <location>
        <begin position="12"/>
        <end position="30"/>
    </location>
</feature>
<proteinExistence type="inferred from homology"/>
<keyword evidence="10" id="KW-1185">Reference proteome</keyword>
<keyword evidence="8" id="KW-1133">Transmembrane helix</keyword>
<reference evidence="9 10" key="1">
    <citation type="journal article" date="2018" name="Science">
        <title>The opium poppy genome and morphinan production.</title>
        <authorList>
            <person name="Guo L."/>
            <person name="Winzer T."/>
            <person name="Yang X."/>
            <person name="Li Y."/>
            <person name="Ning Z."/>
            <person name="He Z."/>
            <person name="Teodor R."/>
            <person name="Lu Y."/>
            <person name="Bowser T.A."/>
            <person name="Graham I.A."/>
            <person name="Ye K."/>
        </authorList>
    </citation>
    <scope>NUCLEOTIDE SEQUENCE [LARGE SCALE GENOMIC DNA]</scope>
    <source>
        <strain evidence="10">cv. HN1</strain>
        <tissue evidence="9">Leaves</tissue>
    </source>
</reference>
<dbReference type="Gramene" id="RZC71806">
    <property type="protein sequence ID" value="RZC71806"/>
    <property type="gene ID" value="C5167_034985"/>
</dbReference>
<dbReference type="STRING" id="3469.A0A4Y7KG34"/>
<evidence type="ECO:0000256" key="1">
    <source>
        <dbReference type="ARBA" id="ARBA00001946"/>
    </source>
</evidence>
<dbReference type="InterPro" id="IPR000092">
    <property type="entry name" value="Polyprenyl_synt"/>
</dbReference>
<dbReference type="Gene3D" id="1.10.600.10">
    <property type="entry name" value="Farnesyl Diphosphate Synthase"/>
    <property type="match status" value="1"/>
</dbReference>
<keyword evidence="6" id="KW-0414">Isoprene biosynthesis</keyword>
<evidence type="ECO:0000313" key="10">
    <source>
        <dbReference type="Proteomes" id="UP000316621"/>
    </source>
</evidence>
<dbReference type="CDD" id="cd00685">
    <property type="entry name" value="Trans_IPPS_HT"/>
    <property type="match status" value="1"/>
</dbReference>
<dbReference type="Proteomes" id="UP000316621">
    <property type="component" value="Chromosome 7"/>
</dbReference>
<evidence type="ECO:0000256" key="2">
    <source>
        <dbReference type="ARBA" id="ARBA00006706"/>
    </source>
</evidence>
<dbReference type="GO" id="GO:0006744">
    <property type="term" value="P:ubiquinone biosynthetic process"/>
    <property type="evidence" value="ECO:0007669"/>
    <property type="project" value="TreeGrafter"/>
</dbReference>
<keyword evidence="5" id="KW-0460">Magnesium</keyword>
<evidence type="ECO:0000313" key="9">
    <source>
        <dbReference type="EMBL" id="RZC71806.1"/>
    </source>
</evidence>
<dbReference type="PANTHER" id="PTHR12001">
    <property type="entry name" value="GERANYLGERANYL PYROPHOSPHATE SYNTHASE"/>
    <property type="match status" value="1"/>
</dbReference>
<dbReference type="GO" id="GO:0008299">
    <property type="term" value="P:isoprenoid biosynthetic process"/>
    <property type="evidence" value="ECO:0007669"/>
    <property type="project" value="UniProtKB-KW"/>
</dbReference>
<evidence type="ECO:0000256" key="5">
    <source>
        <dbReference type="ARBA" id="ARBA00022842"/>
    </source>
</evidence>